<proteinExistence type="predicted"/>
<name>A0AAD5REZ7_9PEZI</name>
<evidence type="ECO:0000256" key="1">
    <source>
        <dbReference type="SAM" id="MobiDB-lite"/>
    </source>
</evidence>
<reference evidence="2" key="1">
    <citation type="submission" date="2022-07" db="EMBL/GenBank/DDBJ databases">
        <title>Draft genome sequence of Zalerion maritima ATCC 34329, a (micro)plastics degrading marine fungus.</title>
        <authorList>
            <person name="Paco A."/>
            <person name="Goncalves M.F.M."/>
            <person name="Rocha-Santos T.A.P."/>
            <person name="Alves A."/>
        </authorList>
    </citation>
    <scope>NUCLEOTIDE SEQUENCE</scope>
    <source>
        <strain evidence="2">ATCC 34329</strain>
    </source>
</reference>
<organism evidence="2 3">
    <name type="scientific">Zalerion maritima</name>
    <dbReference type="NCBI Taxonomy" id="339359"/>
    <lineage>
        <taxon>Eukaryota</taxon>
        <taxon>Fungi</taxon>
        <taxon>Dikarya</taxon>
        <taxon>Ascomycota</taxon>
        <taxon>Pezizomycotina</taxon>
        <taxon>Sordariomycetes</taxon>
        <taxon>Lulworthiomycetidae</taxon>
        <taxon>Lulworthiales</taxon>
        <taxon>Lulworthiaceae</taxon>
        <taxon>Zalerion</taxon>
    </lineage>
</organism>
<accession>A0AAD5REZ7</accession>
<protein>
    <submittedName>
        <fullName evidence="2">Uncharacterized protein</fullName>
    </submittedName>
</protein>
<feature type="region of interest" description="Disordered" evidence="1">
    <location>
        <begin position="49"/>
        <end position="78"/>
    </location>
</feature>
<dbReference type="EMBL" id="JAKWBI020001366">
    <property type="protein sequence ID" value="KAJ2890792.1"/>
    <property type="molecule type" value="Genomic_DNA"/>
</dbReference>
<feature type="region of interest" description="Disordered" evidence="1">
    <location>
        <begin position="1"/>
        <end position="20"/>
    </location>
</feature>
<evidence type="ECO:0000313" key="3">
    <source>
        <dbReference type="Proteomes" id="UP001201980"/>
    </source>
</evidence>
<dbReference type="AlphaFoldDB" id="A0AAD5REZ7"/>
<keyword evidence="3" id="KW-1185">Reference proteome</keyword>
<feature type="region of interest" description="Disordered" evidence="1">
    <location>
        <begin position="91"/>
        <end position="118"/>
    </location>
</feature>
<evidence type="ECO:0000313" key="2">
    <source>
        <dbReference type="EMBL" id="KAJ2890792.1"/>
    </source>
</evidence>
<dbReference type="Proteomes" id="UP001201980">
    <property type="component" value="Unassembled WGS sequence"/>
</dbReference>
<feature type="compositionally biased region" description="Basic and acidic residues" evidence="1">
    <location>
        <begin position="1"/>
        <end position="12"/>
    </location>
</feature>
<sequence>MASVDEAAHDRAGSALCMARTPDRDPAALANATKRDMFQLEQAIHNQQPSRCGAAVAENRSETLAAQRRRRSTSRSSCKCGGLVVMGERGRRQPCISSSKQVDEDAAEDDKGHPTSGRVGAALSLERWLSTGAATLDLGFAVSLQSVSRPARSVY</sequence>
<gene>
    <name evidence="2" type="ORF">MKZ38_001339</name>
</gene>
<comment type="caution">
    <text evidence="2">The sequence shown here is derived from an EMBL/GenBank/DDBJ whole genome shotgun (WGS) entry which is preliminary data.</text>
</comment>